<dbReference type="Proteomes" id="UP000549882">
    <property type="component" value="Unassembled WGS sequence"/>
</dbReference>
<accession>A0A7W8XN07</accession>
<gene>
    <name evidence="1" type="ORF">GGD50_000942</name>
</gene>
<reference evidence="1 2" key="1">
    <citation type="submission" date="2020-08" db="EMBL/GenBank/DDBJ databases">
        <title>Genomic Encyclopedia of Type Strains, Phase IV (KMG-V): Genome sequencing to study the core and pangenomes of soil and plant-associated prokaryotes.</title>
        <authorList>
            <person name="Whitman W."/>
        </authorList>
    </citation>
    <scope>NUCLEOTIDE SEQUENCE [LARGE SCALE GENOMIC DNA]</scope>
    <source>
        <strain evidence="1 2">SEMIA 4064</strain>
    </source>
</reference>
<protein>
    <submittedName>
        <fullName evidence="1">Uncharacterized protein</fullName>
    </submittedName>
</protein>
<dbReference type="AlphaFoldDB" id="A0A7W8XN07"/>
<evidence type="ECO:0000313" key="2">
    <source>
        <dbReference type="Proteomes" id="UP000549882"/>
    </source>
</evidence>
<comment type="caution">
    <text evidence="1">The sequence shown here is derived from an EMBL/GenBank/DDBJ whole genome shotgun (WGS) entry which is preliminary data.</text>
</comment>
<name>A0A7W8XN07_9HYPH</name>
<sequence>MMMMTGATVVTTIATEASISKSANP</sequence>
<dbReference type="EMBL" id="JACHBI010000001">
    <property type="protein sequence ID" value="MBB5572366.1"/>
    <property type="molecule type" value="Genomic_DNA"/>
</dbReference>
<proteinExistence type="predicted"/>
<keyword evidence="2" id="KW-1185">Reference proteome</keyword>
<evidence type="ECO:0000313" key="1">
    <source>
        <dbReference type="EMBL" id="MBB5572366.1"/>
    </source>
</evidence>
<organism evidence="1 2">
    <name type="scientific">Rhizobium paranaense</name>
    <dbReference type="NCBI Taxonomy" id="1650438"/>
    <lineage>
        <taxon>Bacteria</taxon>
        <taxon>Pseudomonadati</taxon>
        <taxon>Pseudomonadota</taxon>
        <taxon>Alphaproteobacteria</taxon>
        <taxon>Hyphomicrobiales</taxon>
        <taxon>Rhizobiaceae</taxon>
        <taxon>Rhizobium/Agrobacterium group</taxon>
        <taxon>Rhizobium</taxon>
    </lineage>
</organism>